<evidence type="ECO:0000256" key="4">
    <source>
        <dbReference type="ARBA" id="ARBA00022475"/>
    </source>
</evidence>
<reference evidence="10 11" key="1">
    <citation type="submission" date="2024-03" db="EMBL/GenBank/DDBJ databases">
        <title>Novel species of the genus Variovorax.</title>
        <authorList>
            <person name="Liu Q."/>
            <person name="Xin Y.-H."/>
        </authorList>
    </citation>
    <scope>NUCLEOTIDE SEQUENCE [LARGE SCALE GENOMIC DNA]</scope>
    <source>
        <strain evidence="10 11">KACC 18899</strain>
    </source>
</reference>
<gene>
    <name evidence="10" type="ORF">WKW77_23170</name>
</gene>
<evidence type="ECO:0000256" key="7">
    <source>
        <dbReference type="ARBA" id="ARBA00023136"/>
    </source>
</evidence>
<feature type="domain" description="ABC transmembrane type-1" evidence="9">
    <location>
        <begin position="200"/>
        <end position="406"/>
    </location>
</feature>
<dbReference type="SUPFAM" id="SSF161098">
    <property type="entry name" value="MetI-like"/>
    <property type="match status" value="1"/>
</dbReference>
<keyword evidence="3 8" id="KW-0813">Transport</keyword>
<evidence type="ECO:0000313" key="10">
    <source>
        <dbReference type="EMBL" id="MEJ8814005.1"/>
    </source>
</evidence>
<dbReference type="Gene3D" id="1.10.3720.10">
    <property type="entry name" value="MetI-like"/>
    <property type="match status" value="1"/>
</dbReference>
<evidence type="ECO:0000256" key="6">
    <source>
        <dbReference type="ARBA" id="ARBA00022989"/>
    </source>
</evidence>
<evidence type="ECO:0000313" key="11">
    <source>
        <dbReference type="Proteomes" id="UP001365846"/>
    </source>
</evidence>
<feature type="transmembrane region" description="Helical" evidence="8">
    <location>
        <begin position="290"/>
        <end position="308"/>
    </location>
</feature>
<dbReference type="InterPro" id="IPR035906">
    <property type="entry name" value="MetI-like_sf"/>
</dbReference>
<keyword evidence="6 8" id="KW-1133">Transmembrane helix</keyword>
<organism evidence="10 11">
    <name type="scientific">Variovorax ureilyticus</name>
    <dbReference type="NCBI Taxonomy" id="1836198"/>
    <lineage>
        <taxon>Bacteria</taxon>
        <taxon>Pseudomonadati</taxon>
        <taxon>Pseudomonadota</taxon>
        <taxon>Betaproteobacteria</taxon>
        <taxon>Burkholderiales</taxon>
        <taxon>Comamonadaceae</taxon>
        <taxon>Variovorax</taxon>
    </lineage>
</organism>
<feature type="transmembrane region" description="Helical" evidence="8">
    <location>
        <begin position="235"/>
        <end position="258"/>
    </location>
</feature>
<feature type="transmembrane region" description="Helical" evidence="8">
    <location>
        <begin position="204"/>
        <end position="223"/>
    </location>
</feature>
<dbReference type="EMBL" id="JBBKZU010000011">
    <property type="protein sequence ID" value="MEJ8814005.1"/>
    <property type="molecule type" value="Genomic_DNA"/>
</dbReference>
<comment type="caution">
    <text evidence="10">The sequence shown here is derived from an EMBL/GenBank/DDBJ whole genome shotgun (WGS) entry which is preliminary data.</text>
</comment>
<sequence>MNDEPTSTTATAASQRQLKQELRRAEMRKRASALALIAPLALFLLVVFAVPIAALLQRAVSSPEIPNALPQTVAVLAKWDRRALPPDAAYSALATDLATARQGNSAGELARRLNNEISGYRSLVIKTARAMPVDSDATHAREALIAIDPRWGELPYWQAIAKNGSRTTPFFLLASLDLQQDNFGNIHKAPPESAIFLDIFGRTLWIGALTTGLALLIAFPLAYWASTLPARQANLVMICVLIPFWTSVLVRIAAWVVLLQQSGLVNTGLMALGITNAPLALLFNRTGVTISMVHILLPFMILPLYSVMKAIPPTYQRAAISLGSHPFAAFWRVYVPQTYAGIAAGVLLVFITAIGYYITPALLGGPGDQMVSYYIAYFTNQAVNWGMACALGALLLVATLVLYAVYQRISKTNANANVR</sequence>
<keyword evidence="7 8" id="KW-0472">Membrane</keyword>
<feature type="transmembrane region" description="Helical" evidence="8">
    <location>
        <begin position="383"/>
        <end position="406"/>
    </location>
</feature>
<evidence type="ECO:0000256" key="8">
    <source>
        <dbReference type="RuleBase" id="RU363032"/>
    </source>
</evidence>
<name>A0ABU8VK37_9BURK</name>
<dbReference type="Pfam" id="PF00528">
    <property type="entry name" value="BPD_transp_1"/>
    <property type="match status" value="1"/>
</dbReference>
<evidence type="ECO:0000256" key="5">
    <source>
        <dbReference type="ARBA" id="ARBA00022692"/>
    </source>
</evidence>
<evidence type="ECO:0000259" key="9">
    <source>
        <dbReference type="PROSITE" id="PS50928"/>
    </source>
</evidence>
<comment type="subcellular location">
    <subcellularLocation>
        <location evidence="1 8">Cell membrane</location>
        <topology evidence="1 8">Multi-pass membrane protein</topology>
    </subcellularLocation>
</comment>
<dbReference type="PROSITE" id="PS50928">
    <property type="entry name" value="ABC_TM1"/>
    <property type="match status" value="1"/>
</dbReference>
<feature type="transmembrane region" description="Helical" evidence="8">
    <location>
        <begin position="342"/>
        <end position="363"/>
    </location>
</feature>
<protein>
    <submittedName>
        <fullName evidence="10">ABC transporter permease</fullName>
    </submittedName>
</protein>
<evidence type="ECO:0000256" key="2">
    <source>
        <dbReference type="ARBA" id="ARBA00007069"/>
    </source>
</evidence>
<keyword evidence="5 8" id="KW-0812">Transmembrane</keyword>
<proteinExistence type="inferred from homology"/>
<comment type="similarity">
    <text evidence="2">Belongs to the binding-protein-dependent transport system permease family. CysTW subfamily.</text>
</comment>
<dbReference type="PANTHER" id="PTHR42929">
    <property type="entry name" value="INNER MEMBRANE ABC TRANSPORTER PERMEASE PROTEIN YDCU-RELATED-RELATED"/>
    <property type="match status" value="1"/>
</dbReference>
<evidence type="ECO:0000256" key="1">
    <source>
        <dbReference type="ARBA" id="ARBA00004651"/>
    </source>
</evidence>
<dbReference type="InterPro" id="IPR000515">
    <property type="entry name" value="MetI-like"/>
</dbReference>
<accession>A0ABU8VK37</accession>
<evidence type="ECO:0000256" key="3">
    <source>
        <dbReference type="ARBA" id="ARBA00022448"/>
    </source>
</evidence>
<dbReference type="PANTHER" id="PTHR42929:SF5">
    <property type="entry name" value="ABC TRANSPORTER PERMEASE PROTEIN"/>
    <property type="match status" value="1"/>
</dbReference>
<dbReference type="CDD" id="cd06261">
    <property type="entry name" value="TM_PBP2"/>
    <property type="match status" value="1"/>
</dbReference>
<feature type="transmembrane region" description="Helical" evidence="8">
    <location>
        <begin position="33"/>
        <end position="56"/>
    </location>
</feature>
<keyword evidence="11" id="KW-1185">Reference proteome</keyword>
<keyword evidence="4" id="KW-1003">Cell membrane</keyword>
<dbReference type="Proteomes" id="UP001365846">
    <property type="component" value="Unassembled WGS sequence"/>
</dbReference>
<dbReference type="RefSeq" id="WP_340359437.1">
    <property type="nucleotide sequence ID" value="NZ_JBBKZU010000011.1"/>
</dbReference>